<dbReference type="Pfam" id="PF24722">
    <property type="entry name" value="DUF7674"/>
    <property type="match status" value="1"/>
</dbReference>
<accession>A0A1G5S4X2</accession>
<dbReference type="EMBL" id="FMWK01000021">
    <property type="protein sequence ID" value="SCZ81452.1"/>
    <property type="molecule type" value="Genomic_DNA"/>
</dbReference>
<name>A0A1G5S4X2_PSEXY</name>
<evidence type="ECO:0000313" key="2">
    <source>
        <dbReference type="EMBL" id="SCZ81452.1"/>
    </source>
</evidence>
<sequence>MTIEDFFNKMSVFFPAINNKIEQHILEYGERLDTIVIEEDIMPEVVNLLKRDLEDKKIADIFSYFEEVSISSDKYLHDVFLITVLEIIGNDVQILEKAKKYMGPETTKLQKEADVALGR</sequence>
<dbReference type="Proteomes" id="UP000199428">
    <property type="component" value="Unassembled WGS sequence"/>
</dbReference>
<proteinExistence type="predicted"/>
<dbReference type="RefSeq" id="WP_090164272.1">
    <property type="nucleotide sequence ID" value="NZ_FMWK01000021.1"/>
</dbReference>
<feature type="domain" description="DUF7674" evidence="1">
    <location>
        <begin position="8"/>
        <end position="111"/>
    </location>
</feature>
<evidence type="ECO:0000313" key="3">
    <source>
        <dbReference type="Proteomes" id="UP000199428"/>
    </source>
</evidence>
<dbReference type="AlphaFoldDB" id="A0A1G5S4X2"/>
<gene>
    <name evidence="2" type="ORF">SAMN02910350_02828</name>
</gene>
<evidence type="ECO:0000259" key="1">
    <source>
        <dbReference type="Pfam" id="PF24722"/>
    </source>
</evidence>
<dbReference type="InterPro" id="IPR056091">
    <property type="entry name" value="DUF7674"/>
</dbReference>
<reference evidence="2 3" key="1">
    <citation type="submission" date="2016-10" db="EMBL/GenBank/DDBJ databases">
        <authorList>
            <person name="de Groot N.N."/>
        </authorList>
    </citation>
    <scope>NUCLEOTIDE SEQUENCE [LARGE SCALE GENOMIC DNA]</scope>
    <source>
        <strain evidence="2 3">DSM 10317</strain>
    </source>
</reference>
<organism evidence="2 3">
    <name type="scientific">Pseudobutyrivibrio xylanivorans</name>
    <dbReference type="NCBI Taxonomy" id="185007"/>
    <lineage>
        <taxon>Bacteria</taxon>
        <taxon>Bacillati</taxon>
        <taxon>Bacillota</taxon>
        <taxon>Clostridia</taxon>
        <taxon>Lachnospirales</taxon>
        <taxon>Lachnospiraceae</taxon>
        <taxon>Pseudobutyrivibrio</taxon>
    </lineage>
</organism>
<protein>
    <recommendedName>
        <fullName evidence="1">DUF7674 domain-containing protein</fullName>
    </recommendedName>
</protein>